<feature type="region of interest" description="Disordered" evidence="1">
    <location>
        <begin position="223"/>
        <end position="256"/>
    </location>
</feature>
<sequence length="327" mass="36198">MVEGMPTVKRVEKVCDGCALGKQHRTPFPQVSSYRAEKGLELVHADLCGHITPKTLGGASYFLLVVDDHSRYMWVEMLKTKDQALDCFKKIKLSAEMESGGKLKALRTYRGGEFTSNPFSIFCSEGGIKHYTTTRYSPQQNGVVECRNQTVVEMARCMLKTMKVPSVFWGEAVCTAVYVLNRSSTKSLNSKTPLEAWHGRKPRVSHLKTFRCVAHVKLVGPGSISPPRSPALKKFKPNPRRQPEKKMGDGTSSSALPDGVNYEAMEIWETIDPCTNVKRSQDRQAMGVLLPSIPKEMWATPGGAQDRQGCVGGGADDASWCRSHEGR</sequence>
<dbReference type="GO" id="GO:0015074">
    <property type="term" value="P:DNA integration"/>
    <property type="evidence" value="ECO:0007669"/>
    <property type="project" value="InterPro"/>
</dbReference>
<dbReference type="GO" id="GO:0003676">
    <property type="term" value="F:nucleic acid binding"/>
    <property type="evidence" value="ECO:0007669"/>
    <property type="project" value="InterPro"/>
</dbReference>
<dbReference type="SUPFAM" id="SSF53098">
    <property type="entry name" value="Ribonuclease H-like"/>
    <property type="match status" value="1"/>
</dbReference>
<proteinExistence type="predicted"/>
<reference evidence="3" key="1">
    <citation type="submission" date="2020-10" db="EMBL/GenBank/DDBJ databases">
        <authorList>
            <person name="Han B."/>
            <person name="Lu T."/>
            <person name="Zhao Q."/>
            <person name="Huang X."/>
            <person name="Zhao Y."/>
        </authorList>
    </citation>
    <scope>NUCLEOTIDE SEQUENCE</scope>
</reference>
<dbReference type="OrthoDB" id="783290at2759"/>
<dbReference type="Proteomes" id="UP000604825">
    <property type="component" value="Unassembled WGS sequence"/>
</dbReference>
<evidence type="ECO:0000259" key="2">
    <source>
        <dbReference type="PROSITE" id="PS50994"/>
    </source>
</evidence>
<dbReference type="InterPro" id="IPR001584">
    <property type="entry name" value="Integrase_cat-core"/>
</dbReference>
<protein>
    <recommendedName>
        <fullName evidence="2">Integrase catalytic domain-containing protein</fullName>
    </recommendedName>
</protein>
<evidence type="ECO:0000256" key="1">
    <source>
        <dbReference type="SAM" id="MobiDB-lite"/>
    </source>
</evidence>
<name>A0A811QND8_9POAL</name>
<dbReference type="InterPro" id="IPR039537">
    <property type="entry name" value="Retrotran_Ty1/copia-like"/>
</dbReference>
<keyword evidence="4" id="KW-1185">Reference proteome</keyword>
<comment type="caution">
    <text evidence="3">The sequence shown here is derived from an EMBL/GenBank/DDBJ whole genome shotgun (WGS) entry which is preliminary data.</text>
</comment>
<dbReference type="EMBL" id="CAJGYO010000010">
    <property type="protein sequence ID" value="CAD6257705.1"/>
    <property type="molecule type" value="Genomic_DNA"/>
</dbReference>
<evidence type="ECO:0000313" key="4">
    <source>
        <dbReference type="Proteomes" id="UP000604825"/>
    </source>
</evidence>
<organism evidence="3 4">
    <name type="scientific">Miscanthus lutarioriparius</name>
    <dbReference type="NCBI Taxonomy" id="422564"/>
    <lineage>
        <taxon>Eukaryota</taxon>
        <taxon>Viridiplantae</taxon>
        <taxon>Streptophyta</taxon>
        <taxon>Embryophyta</taxon>
        <taxon>Tracheophyta</taxon>
        <taxon>Spermatophyta</taxon>
        <taxon>Magnoliopsida</taxon>
        <taxon>Liliopsida</taxon>
        <taxon>Poales</taxon>
        <taxon>Poaceae</taxon>
        <taxon>PACMAD clade</taxon>
        <taxon>Panicoideae</taxon>
        <taxon>Andropogonodae</taxon>
        <taxon>Andropogoneae</taxon>
        <taxon>Saccharinae</taxon>
        <taxon>Miscanthus</taxon>
    </lineage>
</organism>
<dbReference type="PANTHER" id="PTHR42648">
    <property type="entry name" value="TRANSPOSASE, PUTATIVE-RELATED"/>
    <property type="match status" value="1"/>
</dbReference>
<dbReference type="Gene3D" id="3.30.420.10">
    <property type="entry name" value="Ribonuclease H-like superfamily/Ribonuclease H"/>
    <property type="match status" value="1"/>
</dbReference>
<dbReference type="Pfam" id="PF00665">
    <property type="entry name" value="rve"/>
    <property type="match status" value="1"/>
</dbReference>
<dbReference type="InterPro" id="IPR036397">
    <property type="entry name" value="RNaseH_sf"/>
</dbReference>
<evidence type="ECO:0000313" key="3">
    <source>
        <dbReference type="EMBL" id="CAD6257705.1"/>
    </source>
</evidence>
<feature type="region of interest" description="Disordered" evidence="1">
    <location>
        <begin position="297"/>
        <end position="327"/>
    </location>
</feature>
<gene>
    <name evidence="3" type="ORF">NCGR_LOCUS41190</name>
</gene>
<dbReference type="PANTHER" id="PTHR42648:SF25">
    <property type="entry name" value="RNA-DIRECTED DNA POLYMERASE"/>
    <property type="match status" value="1"/>
</dbReference>
<accession>A0A811QND8</accession>
<feature type="domain" description="Integrase catalytic" evidence="2">
    <location>
        <begin position="25"/>
        <end position="201"/>
    </location>
</feature>
<dbReference type="InterPro" id="IPR012337">
    <property type="entry name" value="RNaseH-like_sf"/>
</dbReference>
<dbReference type="PROSITE" id="PS50994">
    <property type="entry name" value="INTEGRASE"/>
    <property type="match status" value="1"/>
</dbReference>
<dbReference type="AlphaFoldDB" id="A0A811QND8"/>